<organism evidence="1 2">
    <name type="scientific">Gossypium barbadense</name>
    <name type="common">Sea Island cotton</name>
    <name type="synonym">Hibiscus barbadensis</name>
    <dbReference type="NCBI Taxonomy" id="3634"/>
    <lineage>
        <taxon>Eukaryota</taxon>
        <taxon>Viridiplantae</taxon>
        <taxon>Streptophyta</taxon>
        <taxon>Embryophyta</taxon>
        <taxon>Tracheophyta</taxon>
        <taxon>Spermatophyta</taxon>
        <taxon>Magnoliopsida</taxon>
        <taxon>eudicotyledons</taxon>
        <taxon>Gunneridae</taxon>
        <taxon>Pentapetalae</taxon>
        <taxon>rosids</taxon>
        <taxon>malvids</taxon>
        <taxon>Malvales</taxon>
        <taxon>Malvaceae</taxon>
        <taxon>Malvoideae</taxon>
        <taxon>Gossypium</taxon>
    </lineage>
</organism>
<reference evidence="2" key="1">
    <citation type="journal article" date="2020" name="Nat. Genet.">
        <title>Genomic diversifications of five Gossypium allopolyploid species and their impact on cotton improvement.</title>
        <authorList>
            <person name="Chen Z.J."/>
            <person name="Sreedasyam A."/>
            <person name="Ando A."/>
            <person name="Song Q."/>
            <person name="De Santiago L.M."/>
            <person name="Hulse-Kemp A.M."/>
            <person name="Ding M."/>
            <person name="Ye W."/>
            <person name="Kirkbride R.C."/>
            <person name="Jenkins J."/>
            <person name="Plott C."/>
            <person name="Lovell J."/>
            <person name="Lin Y.M."/>
            <person name="Vaughn R."/>
            <person name="Liu B."/>
            <person name="Simpson S."/>
            <person name="Scheffler B.E."/>
            <person name="Wen L."/>
            <person name="Saski C.A."/>
            <person name="Grover C.E."/>
            <person name="Hu G."/>
            <person name="Conover J.L."/>
            <person name="Carlson J.W."/>
            <person name="Shu S."/>
            <person name="Boston L.B."/>
            <person name="Williams M."/>
            <person name="Peterson D.G."/>
            <person name="McGee K."/>
            <person name="Jones D.C."/>
            <person name="Wendel J.F."/>
            <person name="Stelly D.M."/>
            <person name="Grimwood J."/>
            <person name="Schmutz J."/>
        </authorList>
    </citation>
    <scope>NUCLEOTIDE SEQUENCE [LARGE SCALE GENOMIC DNA]</scope>
    <source>
        <strain evidence="2">cv. 3-79</strain>
    </source>
</reference>
<dbReference type="EMBL" id="CM018203">
    <property type="protein sequence ID" value="KAB2094006.1"/>
    <property type="molecule type" value="Genomic_DNA"/>
</dbReference>
<accession>A0A5J5WR51</accession>
<dbReference type="Proteomes" id="UP000327439">
    <property type="component" value="Chromosome A02"/>
</dbReference>
<evidence type="ECO:0000313" key="2">
    <source>
        <dbReference type="Proteomes" id="UP000327439"/>
    </source>
</evidence>
<gene>
    <name evidence="1" type="ORF">ES319_A02G128800v1</name>
</gene>
<dbReference type="AlphaFoldDB" id="A0A5J5WR51"/>
<evidence type="ECO:0000313" key="1">
    <source>
        <dbReference type="EMBL" id="KAB2094006.1"/>
    </source>
</evidence>
<name>A0A5J5WR51_GOSBA</name>
<proteinExistence type="predicted"/>
<keyword evidence="2" id="KW-1185">Reference proteome</keyword>
<sequence>MGIEVEPNKTFRFASNNARISPHILLSSSIGAKWPRILVWPNERRRKLRRLQILVCFVVIEARWGLRLSPTKPSELRRIMPG</sequence>
<protein>
    <submittedName>
        <fullName evidence="1">Uncharacterized protein</fullName>
    </submittedName>
</protein>